<dbReference type="EMBL" id="KL531701">
    <property type="protein sequence ID" value="KFO92983.1"/>
    <property type="molecule type" value="Genomic_DNA"/>
</dbReference>
<gene>
    <name evidence="1" type="ORF">N320_05833</name>
</gene>
<feature type="non-terminal residue" evidence="1">
    <location>
        <position position="1"/>
    </location>
</feature>
<accession>A0A091I0M7</accession>
<dbReference type="Proteomes" id="UP000054064">
    <property type="component" value="Unassembled WGS sequence"/>
</dbReference>
<dbReference type="AlphaFoldDB" id="A0A091I0M7"/>
<evidence type="ECO:0000313" key="1">
    <source>
        <dbReference type="EMBL" id="KFO92983.1"/>
    </source>
</evidence>
<proteinExistence type="predicted"/>
<organism evidence="1 2">
    <name type="scientific">Buceros rhinoceros silvestris</name>
    <dbReference type="NCBI Taxonomy" id="175836"/>
    <lineage>
        <taxon>Eukaryota</taxon>
        <taxon>Metazoa</taxon>
        <taxon>Chordata</taxon>
        <taxon>Craniata</taxon>
        <taxon>Vertebrata</taxon>
        <taxon>Euteleostomi</taxon>
        <taxon>Archelosauria</taxon>
        <taxon>Archosauria</taxon>
        <taxon>Dinosauria</taxon>
        <taxon>Saurischia</taxon>
        <taxon>Theropoda</taxon>
        <taxon>Coelurosauria</taxon>
        <taxon>Aves</taxon>
        <taxon>Neognathae</taxon>
        <taxon>Neoaves</taxon>
        <taxon>Telluraves</taxon>
        <taxon>Coraciimorphae</taxon>
        <taxon>Bucerotiformes</taxon>
        <taxon>Bucerotidae</taxon>
        <taxon>Buceros</taxon>
    </lineage>
</organism>
<sequence>IALGTCFPDPVSLKKVPKEESACPEDALEMMPSGPMPCSRQYSSQQELPIWTPAWP</sequence>
<reference evidence="1 2" key="1">
    <citation type="submission" date="2014-04" db="EMBL/GenBank/DDBJ databases">
        <title>Genome evolution of avian class.</title>
        <authorList>
            <person name="Zhang G."/>
            <person name="Li C."/>
        </authorList>
    </citation>
    <scope>NUCLEOTIDE SEQUENCE [LARGE SCALE GENOMIC DNA]</scope>
    <source>
        <strain evidence="1">BGI_N320</strain>
    </source>
</reference>
<protein>
    <submittedName>
        <fullName evidence="1">Uncharacterized protein</fullName>
    </submittedName>
</protein>
<feature type="non-terminal residue" evidence="1">
    <location>
        <position position="56"/>
    </location>
</feature>
<keyword evidence="2" id="KW-1185">Reference proteome</keyword>
<evidence type="ECO:0000313" key="2">
    <source>
        <dbReference type="Proteomes" id="UP000054064"/>
    </source>
</evidence>
<name>A0A091I0M7_BUCRH</name>